<evidence type="ECO:0000256" key="8">
    <source>
        <dbReference type="SAM" id="MobiDB-lite"/>
    </source>
</evidence>
<protein>
    <submittedName>
        <fullName evidence="11">Flagellar motor protein MotB</fullName>
    </submittedName>
</protein>
<dbReference type="AlphaFoldDB" id="A0A7Y0QHE4"/>
<dbReference type="PROSITE" id="PS51123">
    <property type="entry name" value="OMPA_2"/>
    <property type="match status" value="1"/>
</dbReference>
<accession>A0A7Y0QHE4</accession>
<dbReference type="RefSeq" id="WP_169325435.1">
    <property type="nucleotide sequence ID" value="NZ_JABCJJ010000022.1"/>
</dbReference>
<dbReference type="EMBL" id="JABCJJ010000022">
    <property type="protein sequence ID" value="NMR21061.1"/>
    <property type="molecule type" value="Genomic_DNA"/>
</dbReference>
<evidence type="ECO:0000256" key="6">
    <source>
        <dbReference type="ARBA" id="ARBA00023136"/>
    </source>
</evidence>
<dbReference type="InterPro" id="IPR050330">
    <property type="entry name" value="Bact_OuterMem_StrucFunc"/>
</dbReference>
<dbReference type="Pfam" id="PF13677">
    <property type="entry name" value="MotB_plug"/>
    <property type="match status" value="1"/>
</dbReference>
<comment type="similarity">
    <text evidence="2">Belongs to the MotB family.</text>
</comment>
<proteinExistence type="inferred from homology"/>
<comment type="subcellular location">
    <subcellularLocation>
        <location evidence="1">Cell membrane</location>
        <topology evidence="1">Single-pass membrane protein</topology>
    </subcellularLocation>
</comment>
<evidence type="ECO:0000256" key="7">
    <source>
        <dbReference type="PROSITE-ProRule" id="PRU00473"/>
    </source>
</evidence>
<dbReference type="InterPro" id="IPR036737">
    <property type="entry name" value="OmpA-like_sf"/>
</dbReference>
<evidence type="ECO:0000256" key="2">
    <source>
        <dbReference type="ARBA" id="ARBA00008914"/>
    </source>
</evidence>
<comment type="caution">
    <text evidence="11">The sequence shown here is derived from an EMBL/GenBank/DDBJ whole genome shotgun (WGS) entry which is preliminary data.</text>
</comment>
<dbReference type="Pfam" id="PF00691">
    <property type="entry name" value="OmpA"/>
    <property type="match status" value="1"/>
</dbReference>
<name>A0A7Y0QHE4_CELFI</name>
<dbReference type="Proteomes" id="UP000562124">
    <property type="component" value="Unassembled WGS sequence"/>
</dbReference>
<keyword evidence="11" id="KW-0969">Cilium</keyword>
<dbReference type="GO" id="GO:0005886">
    <property type="term" value="C:plasma membrane"/>
    <property type="evidence" value="ECO:0007669"/>
    <property type="project" value="UniProtKB-SubCell"/>
</dbReference>
<keyword evidence="4 9" id="KW-0812">Transmembrane</keyword>
<sequence length="290" mass="30729">MSTAHRTGGRQGRSRGGAHEEEHENHERWAVSYADMMTVLVGLFIVLYAMSQVDQVKFEALRDSLAQGFGNASANVLDGSAGVMKDAGAVPNSPQASGETGPIQPVIEGVPGKDPNVELAKQEVTRLQQMQAEIEARLAAVGMAQQVRYRIDERGLVVGLVADDVFFDPASAALKPAAQAVLDAAAPLLVAIPEEISVEGHANIIPVSGRYASNWELSADRATQVLRRLVETGGVPGRRISAIGFGDTRPLPDPDGDPLEVNRRVDIVIHSAVPEPVRALVPSVIAGTEG</sequence>
<keyword evidence="6 7" id="KW-0472">Membrane</keyword>
<organism evidence="11 12">
    <name type="scientific">Cellulomonas fimi</name>
    <dbReference type="NCBI Taxonomy" id="1708"/>
    <lineage>
        <taxon>Bacteria</taxon>
        <taxon>Bacillati</taxon>
        <taxon>Actinomycetota</taxon>
        <taxon>Actinomycetes</taxon>
        <taxon>Micrococcales</taxon>
        <taxon>Cellulomonadaceae</taxon>
        <taxon>Cellulomonas</taxon>
    </lineage>
</organism>
<evidence type="ECO:0000256" key="1">
    <source>
        <dbReference type="ARBA" id="ARBA00004162"/>
    </source>
</evidence>
<dbReference type="PANTHER" id="PTHR30329">
    <property type="entry name" value="STATOR ELEMENT OF FLAGELLAR MOTOR COMPLEX"/>
    <property type="match status" value="1"/>
</dbReference>
<gene>
    <name evidence="11" type="ORF">HIR71_12660</name>
</gene>
<dbReference type="PANTHER" id="PTHR30329:SF20">
    <property type="entry name" value="EXPORTED PROTEIN"/>
    <property type="match status" value="1"/>
</dbReference>
<evidence type="ECO:0000313" key="11">
    <source>
        <dbReference type="EMBL" id="NMR21061.1"/>
    </source>
</evidence>
<keyword evidence="12" id="KW-1185">Reference proteome</keyword>
<dbReference type="Gene3D" id="3.30.1330.60">
    <property type="entry name" value="OmpA-like domain"/>
    <property type="match status" value="1"/>
</dbReference>
<reference evidence="11 12" key="1">
    <citation type="submission" date="2020-04" db="EMBL/GenBank/DDBJ databases">
        <title>Sequencing and Assembly of C. fimi.</title>
        <authorList>
            <person name="Ramsey A.R."/>
        </authorList>
    </citation>
    <scope>NUCLEOTIDE SEQUENCE [LARGE SCALE GENOMIC DNA]</scope>
    <source>
        <strain evidence="11 12">SB</strain>
    </source>
</reference>
<evidence type="ECO:0000256" key="9">
    <source>
        <dbReference type="SAM" id="Phobius"/>
    </source>
</evidence>
<dbReference type="CDD" id="cd07185">
    <property type="entry name" value="OmpA_C-like"/>
    <property type="match status" value="1"/>
</dbReference>
<feature type="domain" description="OmpA-like" evidence="10">
    <location>
        <begin position="154"/>
        <end position="273"/>
    </location>
</feature>
<dbReference type="SUPFAM" id="SSF103088">
    <property type="entry name" value="OmpA-like"/>
    <property type="match status" value="1"/>
</dbReference>
<keyword evidence="3" id="KW-1003">Cell membrane</keyword>
<dbReference type="InterPro" id="IPR025713">
    <property type="entry name" value="MotB-like_N_dom"/>
</dbReference>
<dbReference type="InterPro" id="IPR006665">
    <property type="entry name" value="OmpA-like"/>
</dbReference>
<feature type="transmembrane region" description="Helical" evidence="9">
    <location>
        <begin position="30"/>
        <end position="50"/>
    </location>
</feature>
<evidence type="ECO:0000313" key="12">
    <source>
        <dbReference type="Proteomes" id="UP000562124"/>
    </source>
</evidence>
<evidence type="ECO:0000256" key="5">
    <source>
        <dbReference type="ARBA" id="ARBA00022989"/>
    </source>
</evidence>
<evidence type="ECO:0000256" key="3">
    <source>
        <dbReference type="ARBA" id="ARBA00022475"/>
    </source>
</evidence>
<evidence type="ECO:0000256" key="4">
    <source>
        <dbReference type="ARBA" id="ARBA00022692"/>
    </source>
</evidence>
<feature type="region of interest" description="Disordered" evidence="8">
    <location>
        <begin position="1"/>
        <end position="23"/>
    </location>
</feature>
<evidence type="ECO:0000259" key="10">
    <source>
        <dbReference type="PROSITE" id="PS51123"/>
    </source>
</evidence>
<keyword evidence="5 9" id="KW-1133">Transmembrane helix</keyword>
<keyword evidence="11" id="KW-0966">Cell projection</keyword>
<keyword evidence="11" id="KW-0282">Flagellum</keyword>